<evidence type="ECO:0000313" key="3">
    <source>
        <dbReference type="EMBL" id="AFS52812.1"/>
    </source>
</evidence>
<proteinExistence type="predicted"/>
<evidence type="ECO:0000313" key="4">
    <source>
        <dbReference type="Proteomes" id="UP000006177"/>
    </source>
</evidence>
<evidence type="ECO:0000259" key="1">
    <source>
        <dbReference type="Pfam" id="PF13362"/>
    </source>
</evidence>
<gene>
    <name evidence="3" type="ordered locus">LFML04_0576</name>
</gene>
<dbReference type="Pfam" id="PF13362">
    <property type="entry name" value="Toprim_3"/>
    <property type="match status" value="1"/>
</dbReference>
<dbReference type="HOGENOM" id="CLU_292697_0_0_0"/>
<accession>J9ZAW1</accession>
<dbReference type="Pfam" id="PF23639">
    <property type="entry name" value="DUF7146"/>
    <property type="match status" value="1"/>
</dbReference>
<dbReference type="AlphaFoldDB" id="J9ZAW1"/>
<feature type="domain" description="DUF7146" evidence="2">
    <location>
        <begin position="96"/>
        <end position="187"/>
    </location>
</feature>
<name>J9ZAW1_LEPFM</name>
<evidence type="ECO:0000259" key="2">
    <source>
        <dbReference type="Pfam" id="PF23639"/>
    </source>
</evidence>
<feature type="domain" description="Toprim" evidence="1">
    <location>
        <begin position="202"/>
        <end position="305"/>
    </location>
</feature>
<dbReference type="InterPro" id="IPR055570">
    <property type="entry name" value="DUF7146"/>
</dbReference>
<dbReference type="InterPro" id="IPR006171">
    <property type="entry name" value="TOPRIM_dom"/>
</dbReference>
<protein>
    <submittedName>
        <fullName evidence="3">Uncharacterized protein</fullName>
    </submittedName>
</protein>
<dbReference type="EMBL" id="CP002919">
    <property type="protein sequence ID" value="AFS52812.1"/>
    <property type="molecule type" value="Genomic_DNA"/>
</dbReference>
<reference evidence="3 4" key="1">
    <citation type="journal article" date="2011" name="J. Microbiol.">
        <title>Complete genome of Leptospirillum ferriphilum ML-04 provides insight into its physiology and environmental adaptation.</title>
        <authorList>
            <person name="Mi S."/>
            <person name="Song J."/>
            <person name="Lin J."/>
            <person name="Che Y."/>
            <person name="Zheng H."/>
            <person name="Lin J."/>
        </authorList>
    </citation>
    <scope>NUCLEOTIDE SEQUENCE [LARGE SCALE GENOMIC DNA]</scope>
    <source>
        <strain evidence="3 4">ML-04</strain>
    </source>
</reference>
<dbReference type="STRING" id="1048260.LFML04_0576"/>
<dbReference type="KEGG" id="lfi:LFML04_0576"/>
<organism evidence="3 4">
    <name type="scientific">Leptospirillum ferriphilum (strain ML-04)</name>
    <dbReference type="NCBI Taxonomy" id="1048260"/>
    <lineage>
        <taxon>Bacteria</taxon>
        <taxon>Pseudomonadati</taxon>
        <taxon>Nitrospirota</taxon>
        <taxon>Nitrospiria</taxon>
        <taxon>Nitrospirales</taxon>
        <taxon>Nitrospiraceae</taxon>
        <taxon>Leptospirillum</taxon>
    </lineage>
</organism>
<dbReference type="Proteomes" id="UP000006177">
    <property type="component" value="Chromosome"/>
</dbReference>
<dbReference type="PATRIC" id="fig|1048260.3.peg.617"/>
<sequence length="1029" mass="114530">MNRNSIITDFLNENNIKHRFSGKFLRFPAIWRGGNGLNVSLDTETGRWTDFAGGEKGNFASLAAKIGISTDTPVFFERDPRAARREKARLVAMLRIADRIWKDATSITPESPSALYLRRRGIPEETIIRLSETEIVREARHGDDFALVTRMYDGIEPDADFAGIHRIFIDKTGAPVEVDGARKMMLGGSGWTVIPGSGEKIVAVGEGLETCLSAWSALDRRPGLIVSYVAGNLEKTQLSDTHRSAQVLILADRDLSRGIEKQGWRQGRGQEAAGTLAKTLVNRGFSVSVALPPGPGKQDWNDIPTDDAASLLKAALETTVGAEILPIGQVEASGQPWTPVTFYSKDQAQERLKEIYETPGKHLVAITTGVGKTKIWADSLTRETPTLTVFPDLDKARDFAKESGAKVYFGRSEQEGPGQCLKYPDLQDLGEKRRSIMAHECQTCPHGLSAQSQRGSETARETAEIAGLDLRVIQPCDWIFQISEIALEPHVACTEAALQGKPDHLLFCENPLAISKKERRLKRKIVFDDCFVPMDEIKSGISLEDVAIWLQQIDKEREKKTSTWLEKIETALRSFPSIIQYGMSRRVMLSSIRPPDGFQDWSEFAAFINDGKDSEKVLDGLSPERVTVVGGRRLVPLRALLDLARAVNSGTVYAENGLLHGTFDSLSAQLLREKGRDVVILDATPTPERIKAVREAKGQVHELFVQQPRLHVTQFTGRLHGRSSLSSITSEIRHARRMIEEAKIRGYSPSEIAFLTHLPLAEKLRQDRAFYGVDIGHFGRDQRSHNAWKGKKLLISFGIPLRPDLRTVYQHCTGQYWTGDREFMSTHIPHRIGDQVAQLSGCKLPVSEEIRDWERTLATAEIVQAIGRLRAVHAESDVEAWVVTSYPLAPAFGLQIDEIRREGGRTAGEYQDARWADTVSRFDEARGQGAESFRQINTILKKLGKLGISSASYQKLRSRIESFDMSMDGIDAEELESSIRALLNCENPVVEAKNLLKMENPRTEWVIAALTVIDVIESETQSQSLPKTG</sequence>